<organism evidence="9 10">
    <name type="scientific">Trichoderma parareesei</name>
    <name type="common">Filamentous fungus</name>
    <dbReference type="NCBI Taxonomy" id="858221"/>
    <lineage>
        <taxon>Eukaryota</taxon>
        <taxon>Fungi</taxon>
        <taxon>Dikarya</taxon>
        <taxon>Ascomycota</taxon>
        <taxon>Pezizomycotina</taxon>
        <taxon>Sordariomycetes</taxon>
        <taxon>Hypocreomycetidae</taxon>
        <taxon>Hypocreales</taxon>
        <taxon>Hypocreaceae</taxon>
        <taxon>Trichoderma</taxon>
    </lineage>
</organism>
<name>A0A2H2YYM8_TRIPA</name>
<dbReference type="PROSITE" id="PS51892">
    <property type="entry name" value="SUBTILASE"/>
    <property type="match status" value="1"/>
</dbReference>
<feature type="active site" description="Charge relay system" evidence="5">
    <location>
        <position position="426"/>
    </location>
</feature>
<feature type="active site" description="Charge relay system" evidence="5">
    <location>
        <position position="572"/>
    </location>
</feature>
<evidence type="ECO:0000256" key="6">
    <source>
        <dbReference type="RuleBase" id="RU003355"/>
    </source>
</evidence>
<dbReference type="SUPFAM" id="SSF52743">
    <property type="entry name" value="Subtilisin-like"/>
    <property type="match status" value="1"/>
</dbReference>
<dbReference type="InterPro" id="IPR023828">
    <property type="entry name" value="Peptidase_S8_Ser-AS"/>
</dbReference>
<dbReference type="Pfam" id="PF00082">
    <property type="entry name" value="Peptidase_S8"/>
    <property type="match status" value="1"/>
</dbReference>
<evidence type="ECO:0000256" key="1">
    <source>
        <dbReference type="ARBA" id="ARBA00011073"/>
    </source>
</evidence>
<dbReference type="CDD" id="cd00306">
    <property type="entry name" value="Peptidases_S8_S53"/>
    <property type="match status" value="1"/>
</dbReference>
<keyword evidence="10" id="KW-1185">Reference proteome</keyword>
<evidence type="ECO:0000256" key="3">
    <source>
        <dbReference type="ARBA" id="ARBA00022801"/>
    </source>
</evidence>
<evidence type="ECO:0000259" key="8">
    <source>
        <dbReference type="Pfam" id="PF24476"/>
    </source>
</evidence>
<comment type="similarity">
    <text evidence="1 5 6">Belongs to the peptidase S8 family.</text>
</comment>
<dbReference type="InterPro" id="IPR023827">
    <property type="entry name" value="Peptidase_S8_Asp-AS"/>
</dbReference>
<dbReference type="Pfam" id="PF24476">
    <property type="entry name" value="DUF7580"/>
    <property type="match status" value="1"/>
</dbReference>
<dbReference type="PROSITE" id="PS00136">
    <property type="entry name" value="SUBTILASE_ASP"/>
    <property type="match status" value="1"/>
</dbReference>
<dbReference type="PRINTS" id="PR00723">
    <property type="entry name" value="SUBTILISIN"/>
</dbReference>
<protein>
    <submittedName>
        <fullName evidence="9">Uncharacterized protein</fullName>
    </submittedName>
</protein>
<keyword evidence="2 5" id="KW-0645">Protease</keyword>
<feature type="domain" description="Peptidase S8/S53" evidence="7">
    <location>
        <begin position="383"/>
        <end position="614"/>
    </location>
</feature>
<evidence type="ECO:0000259" key="7">
    <source>
        <dbReference type="Pfam" id="PF00082"/>
    </source>
</evidence>
<evidence type="ECO:0000313" key="9">
    <source>
        <dbReference type="EMBL" id="OTA01477.1"/>
    </source>
</evidence>
<dbReference type="GO" id="GO:0006508">
    <property type="term" value="P:proteolysis"/>
    <property type="evidence" value="ECO:0007669"/>
    <property type="project" value="UniProtKB-KW"/>
</dbReference>
<dbReference type="InterPro" id="IPR050131">
    <property type="entry name" value="Peptidase_S8_subtilisin-like"/>
</dbReference>
<dbReference type="InterPro" id="IPR036852">
    <property type="entry name" value="Peptidase_S8/S53_dom_sf"/>
</dbReference>
<evidence type="ECO:0000313" key="10">
    <source>
        <dbReference type="Proteomes" id="UP000219286"/>
    </source>
</evidence>
<dbReference type="EMBL" id="LFMI01000206">
    <property type="protein sequence ID" value="OTA01477.1"/>
    <property type="molecule type" value="Genomic_DNA"/>
</dbReference>
<dbReference type="Proteomes" id="UP000219286">
    <property type="component" value="Unassembled WGS sequence"/>
</dbReference>
<dbReference type="PROSITE" id="PS00138">
    <property type="entry name" value="SUBTILASE_SER"/>
    <property type="match status" value="1"/>
</dbReference>
<comment type="caution">
    <text evidence="9">The sequence shown here is derived from an EMBL/GenBank/DDBJ whole genome shotgun (WGS) entry which is preliminary data.</text>
</comment>
<gene>
    <name evidence="9" type="ORF">A9Z42_0018300</name>
</gene>
<dbReference type="InterPro" id="IPR056002">
    <property type="entry name" value="DUF7580"/>
</dbReference>
<keyword evidence="4 5" id="KW-0720">Serine protease</keyword>
<accession>A0A2H2YYM8</accession>
<dbReference type="PANTHER" id="PTHR43806">
    <property type="entry name" value="PEPTIDASE S8"/>
    <property type="match status" value="1"/>
</dbReference>
<dbReference type="GO" id="GO:0004252">
    <property type="term" value="F:serine-type endopeptidase activity"/>
    <property type="evidence" value="ECO:0007669"/>
    <property type="project" value="UniProtKB-UniRule"/>
</dbReference>
<evidence type="ECO:0000256" key="5">
    <source>
        <dbReference type="PROSITE-ProRule" id="PRU01240"/>
    </source>
</evidence>
<dbReference type="InterPro" id="IPR015500">
    <property type="entry name" value="Peptidase_S8_subtilisin-rel"/>
</dbReference>
<dbReference type="PANTHER" id="PTHR43806:SF11">
    <property type="entry name" value="CEREVISIN-RELATED"/>
    <property type="match status" value="1"/>
</dbReference>
<proteinExistence type="inferred from homology"/>
<feature type="domain" description="DUF7580" evidence="8">
    <location>
        <begin position="36"/>
        <end position="228"/>
    </location>
</feature>
<dbReference type="InterPro" id="IPR000209">
    <property type="entry name" value="Peptidase_S8/S53_dom"/>
</dbReference>
<reference evidence="9 10" key="1">
    <citation type="journal article" date="2015" name="Genome Announc.">
        <title>Genome sequence and annotation of Trichoderma parareesei, the ancestor of the cellulase producer Trichoderma reesei.</title>
        <authorList>
            <person name="Yang D."/>
            <person name="Pomraning K."/>
            <person name="Kopchinskiy A."/>
            <person name="Karimi Aghcheh R."/>
            <person name="Atanasova L."/>
            <person name="Chenthamara K."/>
            <person name="Baker S.E."/>
            <person name="Zhang R."/>
            <person name="Shen Q."/>
            <person name="Freitag M."/>
            <person name="Kubicek C.P."/>
            <person name="Druzhinina I.S."/>
        </authorList>
    </citation>
    <scope>NUCLEOTIDE SEQUENCE [LARGE SCALE GENOMIC DNA]</scope>
    <source>
        <strain evidence="9 10">CBS 125925</strain>
    </source>
</reference>
<sequence>MRNDSEAAGNLNFDMFLSKEHDWHEVHVQTVTDTEKSKRILSLIIGYAVLHLDGTHWLQRSWGSADIKFFQTTSHKTPLQPYIQVNLSKPNTAADSACPTKDYDDKDVDELDSGHRCPALIALAVVLMEVHFAKPLERLAQISGVPLETRCRRVTLQDVVDVLDGVEDNEVKGWRNEIPEDSAMLIAIDNCLTPELWEDDQGDVLDSRTLKSRIYDRVIRLLEQHLTSGFSTIPLDGVDGYAKQMDFAQWGQRFSDQEPGVLMPSRGQRPPTAVHSVLPAATLPLRGRARIQPAVPELEGFICQYAQATSTASMSSFIMDTTSVIDSTIGYKNSRFFDDETAADGEPSNARTRAYLRWRCEYEKVYDKFIFTYLQDSPPSNPVKIAILDTGIDRDHPDFDSREDRIKARRNCYNESQKNTPDLNGHGTFTASLILDYARDADLYVAKIADRDNTTPNAGSVAKAIHHAVDEWKVDIISLSFGWPSIDFDGYDALDDAIAKADANKVLLFAAASNSGGRLPRAYPASSSHVICVHSTDTMGNASNFSPTAQPYSLNLATVALKKYVSSRSGTSYATPIMAGIAAFLLQYARLHLPEQASRLQKKENMEALLRRCAERGSNYTPRDNYFYVALSLDRQTLFGRDLDKINDEILKALQR</sequence>
<feature type="active site" description="Charge relay system" evidence="5">
    <location>
        <position position="389"/>
    </location>
</feature>
<dbReference type="Gene3D" id="3.40.50.200">
    <property type="entry name" value="Peptidase S8/S53 domain"/>
    <property type="match status" value="1"/>
</dbReference>
<evidence type="ECO:0000256" key="4">
    <source>
        <dbReference type="ARBA" id="ARBA00022825"/>
    </source>
</evidence>
<dbReference type="AlphaFoldDB" id="A0A2H2YYM8"/>
<evidence type="ECO:0000256" key="2">
    <source>
        <dbReference type="ARBA" id="ARBA00022670"/>
    </source>
</evidence>
<keyword evidence="3 5" id="KW-0378">Hydrolase</keyword>
<dbReference type="OrthoDB" id="4899029at2759"/>